<dbReference type="GO" id="GO:0031011">
    <property type="term" value="C:Ino80 complex"/>
    <property type="evidence" value="ECO:0007669"/>
    <property type="project" value="InterPro"/>
</dbReference>
<evidence type="ECO:0000313" key="3">
    <source>
        <dbReference type="EMBL" id="KAJ1980811.1"/>
    </source>
</evidence>
<gene>
    <name evidence="3" type="primary">INO80B</name>
    <name evidence="3" type="ORF">H4R34_002314</name>
</gene>
<reference evidence="3" key="1">
    <citation type="submission" date="2022-07" db="EMBL/GenBank/DDBJ databases">
        <title>Phylogenomic reconstructions and comparative analyses of Kickxellomycotina fungi.</title>
        <authorList>
            <person name="Reynolds N.K."/>
            <person name="Stajich J.E."/>
            <person name="Barry K."/>
            <person name="Grigoriev I.V."/>
            <person name="Crous P."/>
            <person name="Smith M.E."/>
        </authorList>
    </citation>
    <scope>NUCLEOTIDE SEQUENCE</scope>
    <source>
        <strain evidence="3">RSA 567</strain>
    </source>
</reference>
<dbReference type="InterPro" id="IPR029523">
    <property type="entry name" value="INO80B/Ies2"/>
</dbReference>
<dbReference type="GO" id="GO:0006338">
    <property type="term" value="P:chromatin remodeling"/>
    <property type="evidence" value="ECO:0007669"/>
    <property type="project" value="InterPro"/>
</dbReference>
<feature type="compositionally biased region" description="Basic and acidic residues" evidence="1">
    <location>
        <begin position="297"/>
        <end position="328"/>
    </location>
</feature>
<keyword evidence="4" id="KW-1185">Reference proteome</keyword>
<feature type="compositionally biased region" description="Acidic residues" evidence="1">
    <location>
        <begin position="252"/>
        <end position="276"/>
    </location>
</feature>
<dbReference type="AlphaFoldDB" id="A0A9W8B9Q5"/>
<dbReference type="Proteomes" id="UP001151582">
    <property type="component" value="Unassembled WGS sequence"/>
</dbReference>
<feature type="compositionally biased region" description="Polar residues" evidence="1">
    <location>
        <begin position="208"/>
        <end position="217"/>
    </location>
</feature>
<dbReference type="EMBL" id="JANBQB010000151">
    <property type="protein sequence ID" value="KAJ1980811.1"/>
    <property type="molecule type" value="Genomic_DNA"/>
</dbReference>
<comment type="caution">
    <text evidence="3">The sequence shown here is derived from an EMBL/GenBank/DDBJ whole genome shotgun (WGS) entry which is preliminary data.</text>
</comment>
<feature type="compositionally biased region" description="Low complexity" evidence="1">
    <location>
        <begin position="118"/>
        <end position="138"/>
    </location>
</feature>
<sequence>MPASVTGSDDGNDSPVTPKRSTRLSRRSARLGTQAESPPQPTRSRRSGTRASTRAQTTGSQSAGDVDMAHSPPSDTSPRTRLRTRASRNARGDPQPPGSESSVSPEPARRSGTRRATRNPPTATSAAAKSRAVAKQAVGIETDSDDDNDNDDQATPLERADAEDEDDKVAMDSPSTTSGHVKVDASTEDEDEDENEEDGSDGMDFDTGSVQKESNQIAEHRLSGDEMDVDNGGTDSGENSEDQSVLTGEPVNDSEVEVEGEEEDIEFGNFGSDDEAMQAMSTLKQPMTKRQRAMVSSDRKEELLELPQESKRKNLTEEEIALRRSENTRRRKFQSMKRIEQDQADTINRLLKKQASKRSKKDDADQETSANEAVEPPTDIRLTVRPDCTYLQLPPGCEFVSPVAQTSYPSTTPSCSFAGCPEPKKYTHPAKAFHACSLAHYQRLMTL</sequence>
<feature type="compositionally biased region" description="Acidic residues" evidence="1">
    <location>
        <begin position="186"/>
        <end position="204"/>
    </location>
</feature>
<dbReference type="PANTHER" id="PTHR21561:SF12">
    <property type="entry name" value="INO80 COMPLEX SUBUNIT B"/>
    <property type="match status" value="1"/>
</dbReference>
<feature type="compositionally biased region" description="Acidic residues" evidence="1">
    <location>
        <begin position="142"/>
        <end position="152"/>
    </location>
</feature>
<feature type="compositionally biased region" description="Basic residues" evidence="1">
    <location>
        <begin position="20"/>
        <end position="29"/>
    </location>
</feature>
<proteinExistence type="predicted"/>
<evidence type="ECO:0000259" key="2">
    <source>
        <dbReference type="SMART" id="SM01406"/>
    </source>
</evidence>
<feature type="compositionally biased region" description="Basic residues" evidence="1">
    <location>
        <begin position="350"/>
        <end position="359"/>
    </location>
</feature>
<dbReference type="InterPro" id="IPR006880">
    <property type="entry name" value="INO80B_C"/>
</dbReference>
<dbReference type="OrthoDB" id="2021186at2759"/>
<feature type="compositionally biased region" description="Low complexity" evidence="1">
    <location>
        <begin position="49"/>
        <end position="60"/>
    </location>
</feature>
<dbReference type="SMART" id="SM01406">
    <property type="entry name" value="PAPA-1"/>
    <property type="match status" value="1"/>
</dbReference>
<dbReference type="PANTHER" id="PTHR21561">
    <property type="entry name" value="INO80 COMPLEX SUBUNIT B"/>
    <property type="match status" value="1"/>
</dbReference>
<protein>
    <submittedName>
        <fullName evidence="3">INO80 complex subunit B</fullName>
    </submittedName>
</protein>
<organism evidence="3 4">
    <name type="scientific">Dimargaris verticillata</name>
    <dbReference type="NCBI Taxonomy" id="2761393"/>
    <lineage>
        <taxon>Eukaryota</taxon>
        <taxon>Fungi</taxon>
        <taxon>Fungi incertae sedis</taxon>
        <taxon>Zoopagomycota</taxon>
        <taxon>Kickxellomycotina</taxon>
        <taxon>Dimargaritomycetes</taxon>
        <taxon>Dimargaritales</taxon>
        <taxon>Dimargaritaceae</taxon>
        <taxon>Dimargaris</taxon>
    </lineage>
</organism>
<evidence type="ECO:0000313" key="4">
    <source>
        <dbReference type="Proteomes" id="UP001151582"/>
    </source>
</evidence>
<name>A0A9W8B9Q5_9FUNG</name>
<evidence type="ECO:0000256" key="1">
    <source>
        <dbReference type="SAM" id="MobiDB-lite"/>
    </source>
</evidence>
<accession>A0A9W8B9Q5</accession>
<dbReference type="Pfam" id="PF04795">
    <property type="entry name" value="PAPA-1"/>
    <property type="match status" value="1"/>
</dbReference>
<feature type="region of interest" description="Disordered" evidence="1">
    <location>
        <begin position="1"/>
        <end position="376"/>
    </location>
</feature>
<feature type="domain" description="INO80 complex subunit B-like conserved region" evidence="2">
    <location>
        <begin position="319"/>
        <end position="397"/>
    </location>
</feature>